<sequence>MTYPNPLVAQAQDSTTWHTGLGLVGDFADIAEVTSWFGAAGDAYREHARLHLETLDGLATAARGISYAVEGAGLLVALVRGIVRDLIAEFVATLAVRLPQWLAMEGLTLGIATPAVVGQVSALVLKWTNRIQQFIRGLLSSLRRLHPLLDRLIGALTKLTSGSKAQAKADPFQPQHRQYLRHSEADPLARWGPARQTHPEQWDAAIREAEEAGVEVSFRSGGLAYGPSPSPGQPGVMVLDPEASYGALLHEMQHLRDDRDVGWAGMRGWFESREVRYAGEARAYDQEIRYAESIGDHESVAKLKELVAEEYRRIFEEMP</sequence>
<dbReference type="EMBL" id="QLMJ01000004">
    <property type="protein sequence ID" value="RAK39826.1"/>
    <property type="molecule type" value="Genomic_DNA"/>
</dbReference>
<gene>
    <name evidence="1" type="ORF">B0I29_104365</name>
</gene>
<comment type="caution">
    <text evidence="1">The sequence shown here is derived from an EMBL/GenBank/DDBJ whole genome shotgun (WGS) entry which is preliminary data.</text>
</comment>
<evidence type="ECO:0000313" key="2">
    <source>
        <dbReference type="Proteomes" id="UP000249341"/>
    </source>
</evidence>
<dbReference type="AlphaFoldDB" id="A0A327ZFF9"/>
<protein>
    <submittedName>
        <fullName evidence="1">Uncharacterized protein</fullName>
    </submittedName>
</protein>
<reference evidence="1 2" key="1">
    <citation type="submission" date="2018-06" db="EMBL/GenBank/DDBJ databases">
        <title>Genomic Encyclopedia of Type Strains, Phase III (KMG-III): the genomes of soil and plant-associated and newly described type strains.</title>
        <authorList>
            <person name="Whitman W."/>
        </authorList>
    </citation>
    <scope>NUCLEOTIDE SEQUENCE [LARGE SCALE GENOMIC DNA]</scope>
    <source>
        <strain evidence="1 2">CGMCC 4.7090</strain>
    </source>
</reference>
<organism evidence="1 2">
    <name type="scientific">Actinoplanes lutulentus</name>
    <dbReference type="NCBI Taxonomy" id="1287878"/>
    <lineage>
        <taxon>Bacteria</taxon>
        <taxon>Bacillati</taxon>
        <taxon>Actinomycetota</taxon>
        <taxon>Actinomycetes</taxon>
        <taxon>Micromonosporales</taxon>
        <taxon>Micromonosporaceae</taxon>
        <taxon>Actinoplanes</taxon>
    </lineage>
</organism>
<dbReference type="RefSeq" id="WP_181557776.1">
    <property type="nucleotide sequence ID" value="NZ_JACHWI010000001.1"/>
</dbReference>
<proteinExistence type="predicted"/>
<dbReference type="Proteomes" id="UP000249341">
    <property type="component" value="Unassembled WGS sequence"/>
</dbReference>
<evidence type="ECO:0000313" key="1">
    <source>
        <dbReference type="EMBL" id="RAK39826.1"/>
    </source>
</evidence>
<keyword evidence="2" id="KW-1185">Reference proteome</keyword>
<name>A0A327ZFF9_9ACTN</name>
<accession>A0A327ZFF9</accession>